<dbReference type="PROSITE" id="PS01334">
    <property type="entry name" value="PYRASE_CYS"/>
    <property type="match status" value="1"/>
</dbReference>
<comment type="subcellular location">
    <subcellularLocation>
        <location evidence="3 9">Cytoplasm</location>
    </subcellularLocation>
</comment>
<evidence type="ECO:0000256" key="5">
    <source>
        <dbReference type="ARBA" id="ARBA00022490"/>
    </source>
</evidence>
<dbReference type="EMBL" id="FNPE01000035">
    <property type="protein sequence ID" value="SDZ56065.1"/>
    <property type="molecule type" value="Genomic_DNA"/>
</dbReference>
<evidence type="ECO:0000256" key="1">
    <source>
        <dbReference type="ARBA" id="ARBA00001770"/>
    </source>
</evidence>
<evidence type="ECO:0000256" key="8">
    <source>
        <dbReference type="ARBA" id="ARBA00022807"/>
    </source>
</evidence>
<dbReference type="GO" id="GO:0006508">
    <property type="term" value="P:proteolysis"/>
    <property type="evidence" value="ECO:0007669"/>
    <property type="project" value="UniProtKB-KW"/>
</dbReference>
<evidence type="ECO:0000256" key="9">
    <source>
        <dbReference type="HAMAP-Rule" id="MF_00417"/>
    </source>
</evidence>
<dbReference type="NCBIfam" id="TIGR00504">
    <property type="entry name" value="pyro_pdase"/>
    <property type="match status" value="1"/>
</dbReference>
<dbReference type="FunFam" id="3.40.630.20:FF:000001">
    <property type="entry name" value="Pyrrolidone-carboxylate peptidase"/>
    <property type="match status" value="1"/>
</dbReference>
<keyword evidence="8 9" id="KW-0788">Thiol protease</keyword>
<dbReference type="PRINTS" id="PR00706">
    <property type="entry name" value="PYROGLUPTASE"/>
</dbReference>
<dbReference type="PIRSF" id="PIRSF015592">
    <property type="entry name" value="Prld-crbxl_pptds"/>
    <property type="match status" value="1"/>
</dbReference>
<accession>A0A1H3U2L6</accession>
<evidence type="ECO:0000313" key="11">
    <source>
        <dbReference type="EMBL" id="QPS80578.1"/>
    </source>
</evidence>
<reference evidence="11 14" key="2">
    <citation type="submission" date="2020-12" db="EMBL/GenBank/DDBJ databases">
        <title>FDA dAtabase for Regulatory Grade micrObial Sequences (FDA-ARGOS): Supporting development and validation of Infectious Disease Dx tests.</title>
        <authorList>
            <person name="Sproer C."/>
            <person name="Gronow S."/>
            <person name="Severitt S."/>
            <person name="Schroder I."/>
            <person name="Tallon L."/>
            <person name="Sadzewicz L."/>
            <person name="Zhao X."/>
            <person name="Boylan J."/>
            <person name="Ott S."/>
            <person name="Bowen H."/>
            <person name="Vavikolanu K."/>
            <person name="Mehta A."/>
            <person name="Aluvathingal J."/>
            <person name="Nadendla S."/>
            <person name="Lowell S."/>
            <person name="Myers T."/>
            <person name="Yan Y."/>
            <person name="Sichtig H."/>
        </authorList>
    </citation>
    <scope>NUCLEOTIDE SEQUENCE [LARGE SCALE GENOMIC DNA]</scope>
    <source>
        <strain evidence="11 14">FDAARGOS_890</strain>
    </source>
</reference>
<keyword evidence="7 9" id="KW-0378">Hydrolase</keyword>
<dbReference type="InterPro" id="IPR036440">
    <property type="entry name" value="Peptidase_C15-like_sf"/>
</dbReference>
<evidence type="ECO:0000313" key="13">
    <source>
        <dbReference type="Proteomes" id="UP000183417"/>
    </source>
</evidence>
<dbReference type="GO" id="GO:0016920">
    <property type="term" value="F:pyroglutamyl-peptidase activity"/>
    <property type="evidence" value="ECO:0007669"/>
    <property type="project" value="UniProtKB-UniRule"/>
</dbReference>
<dbReference type="CDD" id="cd00501">
    <property type="entry name" value="Peptidase_C15"/>
    <property type="match status" value="1"/>
</dbReference>
<comment type="catalytic activity">
    <reaction evidence="1 9 10">
        <text>Release of an N-terminal pyroglutamyl group from a polypeptide, the second amino acid generally not being Pro.</text>
        <dbReference type="EC" id="3.4.19.3"/>
    </reaction>
</comment>
<comment type="function">
    <text evidence="2 9">Removes 5-oxoproline from various penultimate amino acid residues except L-proline.</text>
</comment>
<comment type="similarity">
    <text evidence="4 9">Belongs to the peptidase C15 family.</text>
</comment>
<feature type="active site" evidence="9">
    <location>
        <position position="85"/>
    </location>
</feature>
<dbReference type="AlphaFoldDB" id="A0A1H3U2L6"/>
<dbReference type="Proteomes" id="UP000183417">
    <property type="component" value="Unassembled WGS sequence"/>
</dbReference>
<protein>
    <recommendedName>
        <fullName evidence="9">Pyrrolidone-carboxylate peptidase</fullName>
        <ecNumber evidence="9">3.4.19.3</ecNumber>
    </recommendedName>
    <alternativeName>
        <fullName evidence="9">5-oxoprolyl-peptidase</fullName>
    </alternativeName>
    <alternativeName>
        <fullName evidence="9">Pyroglutamyl-peptidase I</fullName>
        <shortName evidence="9">PGP-I</shortName>
        <shortName evidence="9">Pyrase</shortName>
    </alternativeName>
</protein>
<feature type="active site" evidence="9 10">
    <location>
        <position position="148"/>
    </location>
</feature>
<name>A0A1H3U2L6_9BURK</name>
<evidence type="ECO:0000256" key="6">
    <source>
        <dbReference type="ARBA" id="ARBA00022670"/>
    </source>
</evidence>
<dbReference type="NCBIfam" id="NF009676">
    <property type="entry name" value="PRK13197.1"/>
    <property type="match status" value="1"/>
</dbReference>
<dbReference type="KEGG" id="dla:I6G47_26960"/>
<evidence type="ECO:0000256" key="10">
    <source>
        <dbReference type="PROSITE-ProRule" id="PRU10077"/>
    </source>
</evidence>
<dbReference type="InterPro" id="IPR016125">
    <property type="entry name" value="Peptidase_C15-like"/>
</dbReference>
<dbReference type="GeneID" id="94690211"/>
<dbReference type="Pfam" id="PF01470">
    <property type="entry name" value="Peptidase_C15"/>
    <property type="match status" value="1"/>
</dbReference>
<keyword evidence="5 9" id="KW-0963">Cytoplasm</keyword>
<dbReference type="SUPFAM" id="SSF53182">
    <property type="entry name" value="Pyrrolidone carboxyl peptidase (pyroglutamate aminopeptidase)"/>
    <property type="match status" value="1"/>
</dbReference>
<feature type="active site" evidence="9">
    <location>
        <position position="174"/>
    </location>
</feature>
<evidence type="ECO:0000256" key="4">
    <source>
        <dbReference type="ARBA" id="ARBA00006641"/>
    </source>
</evidence>
<dbReference type="PANTHER" id="PTHR23402">
    <property type="entry name" value="PROTEASE FAMILY C15 PYROGLUTAMYL-PEPTIDASE I-RELATED"/>
    <property type="match status" value="1"/>
</dbReference>
<dbReference type="InterPro" id="IPR029762">
    <property type="entry name" value="PGP-I_bact-type"/>
</dbReference>
<evidence type="ECO:0000256" key="2">
    <source>
        <dbReference type="ARBA" id="ARBA00002280"/>
    </source>
</evidence>
<dbReference type="InterPro" id="IPR033694">
    <property type="entry name" value="PGPEP1_Cys_AS"/>
</dbReference>
<dbReference type="Gene3D" id="3.40.630.20">
    <property type="entry name" value="Peptidase C15, pyroglutamyl peptidase I-like"/>
    <property type="match status" value="1"/>
</dbReference>
<evidence type="ECO:0000313" key="12">
    <source>
        <dbReference type="EMBL" id="SDZ56065.1"/>
    </source>
</evidence>
<dbReference type="RefSeq" id="WP_016454391.1">
    <property type="nucleotide sequence ID" value="NZ_AP025556.1"/>
</dbReference>
<dbReference type="PANTHER" id="PTHR23402:SF1">
    <property type="entry name" value="PYROGLUTAMYL-PEPTIDASE I"/>
    <property type="match status" value="1"/>
</dbReference>
<dbReference type="HAMAP" id="MF_00417">
    <property type="entry name" value="Pyrrolid_peptidase"/>
    <property type="match status" value="1"/>
</dbReference>
<dbReference type="GO" id="GO:0005829">
    <property type="term" value="C:cytosol"/>
    <property type="evidence" value="ECO:0007669"/>
    <property type="project" value="InterPro"/>
</dbReference>
<evidence type="ECO:0000313" key="14">
    <source>
        <dbReference type="Proteomes" id="UP000595064"/>
    </source>
</evidence>
<proteinExistence type="inferred from homology"/>
<dbReference type="EMBL" id="CP065748">
    <property type="protein sequence ID" value="QPS80578.1"/>
    <property type="molecule type" value="Genomic_DNA"/>
</dbReference>
<gene>
    <name evidence="9 11" type="primary">pcp</name>
    <name evidence="11" type="ORF">I6G47_26960</name>
    <name evidence="12" type="ORF">SAMN05421547_1354</name>
</gene>
<organism evidence="12 13">
    <name type="scientific">Delftia lacustris</name>
    <dbReference type="NCBI Taxonomy" id="558537"/>
    <lineage>
        <taxon>Bacteria</taxon>
        <taxon>Pseudomonadati</taxon>
        <taxon>Pseudomonadota</taxon>
        <taxon>Betaproteobacteria</taxon>
        <taxon>Burkholderiales</taxon>
        <taxon>Comamonadaceae</taxon>
        <taxon>Delftia</taxon>
    </lineage>
</organism>
<sequence>MTDSTSPRILVTGFEPFEQDPVNPSWEVARALHGEIVEGATVHGLQLRCVFGESLRQLQEALAQLQPVLVISLGLAGGRSEFTPERVAINIDDARIPDHAARQPVDQVVIPGAPAAYFSTLPIKAVVHNLRARGIPSSVSNTAGTFVCNHVFFALMHWLAQGKAAPGARGGFIHVPALPEQAARKPGMPSMSLADQVAAVRETIRTALTVSQDLKENAGQLH</sequence>
<comment type="subunit">
    <text evidence="9">Homotetramer.</text>
</comment>
<evidence type="ECO:0000256" key="7">
    <source>
        <dbReference type="ARBA" id="ARBA00022801"/>
    </source>
</evidence>
<keyword evidence="14" id="KW-1185">Reference proteome</keyword>
<keyword evidence="6 9" id="KW-0645">Protease</keyword>
<reference evidence="12 13" key="1">
    <citation type="submission" date="2016-10" db="EMBL/GenBank/DDBJ databases">
        <authorList>
            <person name="de Groot N.N."/>
        </authorList>
    </citation>
    <scope>NUCLEOTIDE SEQUENCE [LARGE SCALE GENOMIC DNA]</scope>
    <source>
        <strain evidence="12 13">LMG 24775</strain>
    </source>
</reference>
<dbReference type="Proteomes" id="UP000595064">
    <property type="component" value="Chromosome"/>
</dbReference>
<dbReference type="InterPro" id="IPR000816">
    <property type="entry name" value="Peptidase_C15"/>
</dbReference>
<dbReference type="EC" id="3.4.19.3" evidence="9"/>
<evidence type="ECO:0000256" key="3">
    <source>
        <dbReference type="ARBA" id="ARBA00004496"/>
    </source>
</evidence>